<organism evidence="8 9">
    <name type="scientific">Vibrio algivorus</name>
    <dbReference type="NCBI Taxonomy" id="1667024"/>
    <lineage>
        <taxon>Bacteria</taxon>
        <taxon>Pseudomonadati</taxon>
        <taxon>Pseudomonadota</taxon>
        <taxon>Gammaproteobacteria</taxon>
        <taxon>Vibrionales</taxon>
        <taxon>Vibrionaceae</taxon>
        <taxon>Vibrio</taxon>
    </lineage>
</organism>
<dbReference type="OrthoDB" id="7346865at2"/>
<feature type="compositionally biased region" description="Basic and acidic residues" evidence="6">
    <location>
        <begin position="124"/>
        <end position="141"/>
    </location>
</feature>
<dbReference type="GO" id="GO:0006829">
    <property type="term" value="P:zinc ion transport"/>
    <property type="evidence" value="ECO:0007669"/>
    <property type="project" value="UniProtKB-KW"/>
</dbReference>
<proteinExistence type="inferred from homology"/>
<dbReference type="InterPro" id="IPR006127">
    <property type="entry name" value="ZnuA-like"/>
</dbReference>
<dbReference type="PANTHER" id="PTHR42953">
    <property type="entry name" value="HIGH-AFFINITY ZINC UPTAKE SYSTEM PROTEIN ZNUA-RELATED"/>
    <property type="match status" value="1"/>
</dbReference>
<keyword evidence="5" id="KW-0864">Zinc transport</keyword>
<evidence type="ECO:0000313" key="9">
    <source>
        <dbReference type="Proteomes" id="UP000319828"/>
    </source>
</evidence>
<feature type="region of interest" description="Disordered" evidence="6">
    <location>
        <begin position="124"/>
        <end position="149"/>
    </location>
</feature>
<dbReference type="SUPFAM" id="SSF53807">
    <property type="entry name" value="Helical backbone' metal receptor"/>
    <property type="match status" value="1"/>
</dbReference>
<keyword evidence="5" id="KW-0862">Zinc</keyword>
<evidence type="ECO:0000256" key="4">
    <source>
        <dbReference type="ARBA" id="ARBA00022729"/>
    </source>
</evidence>
<dbReference type="Pfam" id="PF01297">
    <property type="entry name" value="ZnuA"/>
    <property type="match status" value="1"/>
</dbReference>
<dbReference type="GO" id="GO:0046872">
    <property type="term" value="F:metal ion binding"/>
    <property type="evidence" value="ECO:0007669"/>
    <property type="project" value="InterPro"/>
</dbReference>
<dbReference type="NCBIfam" id="NF007091">
    <property type="entry name" value="PRK09545.1"/>
    <property type="match status" value="1"/>
</dbReference>
<accession>A0A557PAK1</accession>
<dbReference type="EMBL" id="VMKJ01000009">
    <property type="protein sequence ID" value="TVO37674.1"/>
    <property type="molecule type" value="Genomic_DNA"/>
</dbReference>
<comment type="caution">
    <text evidence="8">The sequence shown here is derived from an EMBL/GenBank/DDBJ whole genome shotgun (WGS) entry which is preliminary data.</text>
</comment>
<keyword evidence="10" id="KW-1185">Reference proteome</keyword>
<dbReference type="Gene3D" id="3.40.50.1980">
    <property type="entry name" value="Nitrogenase molybdenum iron protein domain"/>
    <property type="match status" value="2"/>
</dbReference>
<gene>
    <name evidence="8" type="primary">znuA</name>
    <name evidence="8" type="ORF">FOF44_06895</name>
    <name evidence="7" type="ORF">GCM10007931_26820</name>
</gene>
<evidence type="ECO:0000256" key="1">
    <source>
        <dbReference type="ARBA" id="ARBA00011028"/>
    </source>
</evidence>
<reference evidence="8 9" key="3">
    <citation type="submission" date="2019-07" db="EMBL/GenBank/DDBJ databases">
        <title>The draft genome sequence of Vibrio algivorus M1486.</title>
        <authorList>
            <person name="Meng X."/>
        </authorList>
    </citation>
    <scope>NUCLEOTIDE SEQUENCE [LARGE SCALE GENOMIC DNA]</scope>
    <source>
        <strain evidence="8 9">M1486</strain>
    </source>
</reference>
<reference evidence="7" key="4">
    <citation type="submission" date="2023-01" db="EMBL/GenBank/DDBJ databases">
        <title>Draft genome sequence of Vibrio algivorus strain NBRC 111146.</title>
        <authorList>
            <person name="Sun Q."/>
            <person name="Mori K."/>
        </authorList>
    </citation>
    <scope>NUCLEOTIDE SEQUENCE</scope>
    <source>
        <strain evidence="7">NBRC 111146</strain>
    </source>
</reference>
<keyword evidence="3" id="KW-0813">Transport</keyword>
<keyword evidence="5" id="KW-0406">Ion transport</keyword>
<evidence type="ECO:0000313" key="8">
    <source>
        <dbReference type="EMBL" id="TVO37674.1"/>
    </source>
</evidence>
<evidence type="ECO:0000256" key="3">
    <source>
        <dbReference type="ARBA" id="ARBA00022448"/>
    </source>
</evidence>
<comment type="similarity">
    <text evidence="1">Belongs to the bacterial solute-binding protein 9 family.</text>
</comment>
<dbReference type="EMBL" id="BSPV01000009">
    <property type="protein sequence ID" value="GLT15707.1"/>
    <property type="molecule type" value="Genomic_DNA"/>
</dbReference>
<sequence length="316" mass="35604">MQRILSQAWIAVVMIFGFVSHAAWSKSEEQPISVLTSIKPLQLITQELTKGVADTQVLLANNTSPHDYALKPSDVRKLKSVDLFIWVGPGLESFLEGVLEGNNNTLQLDLSEKIDKIVYDQHDEHGHEDHDHEHEAHDDGHHHHGNYNPHLWLGPVQAQQMAKVISDKLSVIDPEHSEQYAQNYAEFIQHLNTTIAQVKQEIAPVKNNGYYVFHDAYSYYEDYFGLNHLGAFTVSPDRRPGAKSLIAIRNALQTNQVYCVFAEPQFTPAVIDSVTRGTSVNHGILDPLATDYEVKPGAYFQYLQDLGTSFSQCLTR</sequence>
<reference evidence="10" key="2">
    <citation type="journal article" date="2019" name="Int. J. Syst. Evol. Microbiol.">
        <title>The Global Catalogue of Microorganisms (GCM) 10K type strain sequencing project: providing services to taxonomists for standard genome sequencing and annotation.</title>
        <authorList>
            <consortium name="The Broad Institute Genomics Platform"/>
            <consortium name="The Broad Institute Genome Sequencing Center for Infectious Disease"/>
            <person name="Wu L."/>
            <person name="Ma J."/>
        </authorList>
    </citation>
    <scope>NUCLEOTIDE SEQUENCE [LARGE SCALE GENOMIC DNA]</scope>
    <source>
        <strain evidence="10">NBRC 111146</strain>
    </source>
</reference>
<dbReference type="AlphaFoldDB" id="A0A557PAK1"/>
<name>A0A557PAK1_9VIBR</name>
<keyword evidence="4" id="KW-0732">Signal</keyword>
<protein>
    <recommendedName>
        <fullName evidence="2">High-affinity zinc uptake system protein ZnuA</fullName>
    </recommendedName>
</protein>
<dbReference type="Proteomes" id="UP001157156">
    <property type="component" value="Unassembled WGS sequence"/>
</dbReference>
<dbReference type="InterPro" id="IPR050492">
    <property type="entry name" value="Bact_metal-bind_prot9"/>
</dbReference>
<evidence type="ECO:0000313" key="10">
    <source>
        <dbReference type="Proteomes" id="UP001157156"/>
    </source>
</evidence>
<dbReference type="Proteomes" id="UP000319828">
    <property type="component" value="Unassembled WGS sequence"/>
</dbReference>
<evidence type="ECO:0000313" key="7">
    <source>
        <dbReference type="EMBL" id="GLT15707.1"/>
    </source>
</evidence>
<reference evidence="7" key="1">
    <citation type="journal article" date="2014" name="Int. J. Syst. Evol. Microbiol.">
        <title>Complete genome of a new Firmicutes species belonging to the dominant human colonic microbiota ('Ruminococcus bicirculans') reveals two chromosomes and a selective capacity to utilize plant glucans.</title>
        <authorList>
            <consortium name="NISC Comparative Sequencing Program"/>
            <person name="Wegmann U."/>
            <person name="Louis P."/>
            <person name="Goesmann A."/>
            <person name="Henrissat B."/>
            <person name="Duncan S.H."/>
            <person name="Flint H.J."/>
        </authorList>
    </citation>
    <scope>NUCLEOTIDE SEQUENCE</scope>
    <source>
        <strain evidence="7">NBRC 111146</strain>
    </source>
</reference>
<evidence type="ECO:0000256" key="5">
    <source>
        <dbReference type="ARBA" id="ARBA00022906"/>
    </source>
</evidence>
<evidence type="ECO:0000256" key="2">
    <source>
        <dbReference type="ARBA" id="ARBA00015915"/>
    </source>
</evidence>
<dbReference type="PANTHER" id="PTHR42953:SF3">
    <property type="entry name" value="HIGH-AFFINITY ZINC UPTAKE SYSTEM PROTEIN ZNUA"/>
    <property type="match status" value="1"/>
</dbReference>
<evidence type="ECO:0000256" key="6">
    <source>
        <dbReference type="SAM" id="MobiDB-lite"/>
    </source>
</evidence>